<dbReference type="Proteomes" id="UP001347796">
    <property type="component" value="Unassembled WGS sequence"/>
</dbReference>
<evidence type="ECO:0000313" key="8">
    <source>
        <dbReference type="Proteomes" id="UP001347796"/>
    </source>
</evidence>
<feature type="transmembrane region" description="Helical" evidence="6">
    <location>
        <begin position="131"/>
        <end position="148"/>
    </location>
</feature>
<evidence type="ECO:0000256" key="2">
    <source>
        <dbReference type="ARBA" id="ARBA00022692"/>
    </source>
</evidence>
<accession>A0AAN8KAR5</accession>
<dbReference type="GO" id="GO:0038023">
    <property type="term" value="F:signaling receptor activity"/>
    <property type="evidence" value="ECO:0007669"/>
    <property type="project" value="UniProtKB-ARBA"/>
</dbReference>
<keyword evidence="2 6" id="KW-0812">Transmembrane</keyword>
<protein>
    <submittedName>
        <fullName evidence="7">Uncharacterized protein</fullName>
    </submittedName>
</protein>
<keyword evidence="4 6" id="KW-0472">Membrane</keyword>
<evidence type="ECO:0000256" key="6">
    <source>
        <dbReference type="SAM" id="Phobius"/>
    </source>
</evidence>
<evidence type="ECO:0000313" key="7">
    <source>
        <dbReference type="EMBL" id="KAK6191862.1"/>
    </source>
</evidence>
<reference evidence="7 8" key="1">
    <citation type="submission" date="2024-01" db="EMBL/GenBank/DDBJ databases">
        <title>The genome of the rayed Mediterranean limpet Patella caerulea (Linnaeus, 1758).</title>
        <authorList>
            <person name="Anh-Thu Weber A."/>
            <person name="Halstead-Nussloch G."/>
        </authorList>
    </citation>
    <scope>NUCLEOTIDE SEQUENCE [LARGE SCALE GENOMIC DNA]</scope>
    <source>
        <strain evidence="7">AATW-2023a</strain>
        <tissue evidence="7">Whole specimen</tissue>
    </source>
</reference>
<comment type="caution">
    <text evidence="7">The sequence shown here is derived from an EMBL/GenBank/DDBJ whole genome shotgun (WGS) entry which is preliminary data.</text>
</comment>
<dbReference type="GO" id="GO:0016020">
    <property type="term" value="C:membrane"/>
    <property type="evidence" value="ECO:0007669"/>
    <property type="project" value="UniProtKB-SubCell"/>
</dbReference>
<proteinExistence type="predicted"/>
<dbReference type="PANTHER" id="PTHR21421:SF29">
    <property type="entry name" value="GUSTATORY RECEPTOR 5A FOR TREHALOSE-RELATED"/>
    <property type="match status" value="1"/>
</dbReference>
<dbReference type="GO" id="GO:0050909">
    <property type="term" value="P:sensory perception of taste"/>
    <property type="evidence" value="ECO:0007669"/>
    <property type="project" value="InterPro"/>
</dbReference>
<evidence type="ECO:0000256" key="1">
    <source>
        <dbReference type="ARBA" id="ARBA00004141"/>
    </source>
</evidence>
<comment type="subcellular location">
    <subcellularLocation>
        <location evidence="1">Membrane</location>
        <topology evidence="1">Multi-pass membrane protein</topology>
    </subcellularLocation>
</comment>
<dbReference type="EMBL" id="JAZGQO010000002">
    <property type="protein sequence ID" value="KAK6191862.1"/>
    <property type="molecule type" value="Genomic_DNA"/>
</dbReference>
<feature type="transmembrane region" description="Helical" evidence="6">
    <location>
        <begin position="52"/>
        <end position="74"/>
    </location>
</feature>
<keyword evidence="5" id="KW-0675">Receptor</keyword>
<dbReference type="PANTHER" id="PTHR21421">
    <property type="entry name" value="GUSTATORY RECEPTOR"/>
    <property type="match status" value="1"/>
</dbReference>
<keyword evidence="3 6" id="KW-1133">Transmembrane helix</keyword>
<feature type="transmembrane region" description="Helical" evidence="6">
    <location>
        <begin position="23"/>
        <end position="40"/>
    </location>
</feature>
<gene>
    <name evidence="7" type="ORF">SNE40_003446</name>
</gene>
<evidence type="ECO:0000256" key="4">
    <source>
        <dbReference type="ARBA" id="ARBA00023136"/>
    </source>
</evidence>
<organism evidence="7 8">
    <name type="scientific">Patella caerulea</name>
    <name type="common">Rayed Mediterranean limpet</name>
    <dbReference type="NCBI Taxonomy" id="87958"/>
    <lineage>
        <taxon>Eukaryota</taxon>
        <taxon>Metazoa</taxon>
        <taxon>Spiralia</taxon>
        <taxon>Lophotrochozoa</taxon>
        <taxon>Mollusca</taxon>
        <taxon>Gastropoda</taxon>
        <taxon>Patellogastropoda</taxon>
        <taxon>Patelloidea</taxon>
        <taxon>Patellidae</taxon>
        <taxon>Patella</taxon>
    </lineage>
</organism>
<dbReference type="InterPro" id="IPR013604">
    <property type="entry name" value="7TM_chemorcpt"/>
</dbReference>
<sequence length="167" mass="18531">MIIKQHEAVCGVLSAVNRIIKHYLAGSIVFSFPAHCFLWVTLTNYSSLSATYFTMISAMTLFFLLSSFGAYLFAAHVNTTAHKTLDVVWKIDLSSLPDKGLKMIDIFTTKLSGSTIGYDIYGLFTLQKSNILVLFGTILTYFIVAVQFKPDGTGEKCLEMLKNITSC</sequence>
<dbReference type="AlphaFoldDB" id="A0AAN8KAR5"/>
<dbReference type="Pfam" id="PF08395">
    <property type="entry name" value="7tm_7"/>
    <property type="match status" value="1"/>
</dbReference>
<name>A0AAN8KAR5_PATCE</name>
<keyword evidence="8" id="KW-1185">Reference proteome</keyword>
<evidence type="ECO:0000256" key="5">
    <source>
        <dbReference type="ARBA" id="ARBA00023170"/>
    </source>
</evidence>
<dbReference type="GO" id="GO:0051606">
    <property type="term" value="P:detection of stimulus"/>
    <property type="evidence" value="ECO:0007669"/>
    <property type="project" value="UniProtKB-ARBA"/>
</dbReference>
<evidence type="ECO:0000256" key="3">
    <source>
        <dbReference type="ARBA" id="ARBA00022989"/>
    </source>
</evidence>